<evidence type="ECO:0000313" key="3">
    <source>
        <dbReference type="Proteomes" id="UP000002191"/>
    </source>
</evidence>
<keyword evidence="1" id="KW-0732">Signal</keyword>
<gene>
    <name evidence="2" type="ordered locus">Daes_0458</name>
</gene>
<dbReference type="NCBIfam" id="NF038368">
    <property type="entry name" value="P2_Rz1"/>
    <property type="match status" value="1"/>
</dbReference>
<reference evidence="3" key="1">
    <citation type="submission" date="2010-12" db="EMBL/GenBank/DDBJ databases">
        <title>Complete sequence of Desulfovibrio aespoeensis Aspo-2.</title>
        <authorList>
            <consortium name="US DOE Joint Genome Institute"/>
            <person name="Lucas S."/>
            <person name="Copeland A."/>
            <person name="Lapidus A."/>
            <person name="Cheng J.-F."/>
            <person name="Goodwin L."/>
            <person name="Pitluck S."/>
            <person name="Chertkov O."/>
            <person name="Misra M."/>
            <person name="Detter J.C."/>
            <person name="Han C."/>
            <person name="Tapia R."/>
            <person name="Land M."/>
            <person name="Hauser L."/>
            <person name="Kyrpides N."/>
            <person name="Ivanova N."/>
            <person name="Ovchinnikova G."/>
            <person name="Pedersen K."/>
            <person name="Jagevall S."/>
            <person name="Hazen T."/>
            <person name="Woyke T."/>
        </authorList>
    </citation>
    <scope>NUCLEOTIDE SEQUENCE [LARGE SCALE GENOMIC DNA]</scope>
    <source>
        <strain evidence="3">ATCC 700646 / DSM 10631 / Aspo-2</strain>
    </source>
</reference>
<dbReference type="HOGENOM" id="CLU_2464005_0_0_7"/>
<name>E6VXM1_PSEA9</name>
<dbReference type="AlphaFoldDB" id="E6VXM1"/>
<dbReference type="EMBL" id="CP002431">
    <property type="protein sequence ID" value="ADU61479.1"/>
    <property type="molecule type" value="Genomic_DNA"/>
</dbReference>
<dbReference type="Pfam" id="PF23793">
    <property type="entry name" value="LysC"/>
    <property type="match status" value="1"/>
</dbReference>
<feature type="signal peptide" evidence="1">
    <location>
        <begin position="1"/>
        <end position="18"/>
    </location>
</feature>
<dbReference type="STRING" id="643562.Daes_0458"/>
<dbReference type="InterPro" id="IPR058979">
    <property type="entry name" value="LysC-like"/>
</dbReference>
<accession>E6VXM1</accession>
<reference evidence="2 3" key="2">
    <citation type="journal article" date="2014" name="Genome Announc.">
        <title>Complete Genome Sequence of the Subsurface, Mesophilic Sulfate-Reducing Bacterium Desulfovibrio aespoeensis Aspo-2.</title>
        <authorList>
            <person name="Pedersen K."/>
            <person name="Bengtsson A."/>
            <person name="Edlund J."/>
            <person name="Rabe L."/>
            <person name="Hazen T."/>
            <person name="Chakraborty R."/>
            <person name="Goodwin L."/>
            <person name="Shapiro N."/>
        </authorList>
    </citation>
    <scope>NUCLEOTIDE SEQUENCE [LARGE SCALE GENOMIC DNA]</scope>
    <source>
        <strain evidence="3">ATCC 700646 / DSM 10631 / Aspo-2</strain>
    </source>
</reference>
<sequence length="88" mass="9338" precursor="true">MTRLLVNGLMVLCLTLCAACSGRPKVVTVTEVVRVVPPAHLMAPTPLPSCASASTNGDLLQCAQERLEALQRANADKEAIARTVEVRP</sequence>
<dbReference type="KEGG" id="das:Daes_0458"/>
<proteinExistence type="predicted"/>
<organism evidence="2 3">
    <name type="scientific">Pseudodesulfovibrio aespoeensis (strain ATCC 700646 / DSM 10631 / Aspo-2)</name>
    <name type="common">Desulfovibrio aespoeensis</name>
    <dbReference type="NCBI Taxonomy" id="643562"/>
    <lineage>
        <taxon>Bacteria</taxon>
        <taxon>Pseudomonadati</taxon>
        <taxon>Thermodesulfobacteriota</taxon>
        <taxon>Desulfovibrionia</taxon>
        <taxon>Desulfovibrionales</taxon>
        <taxon>Desulfovibrionaceae</taxon>
    </lineage>
</organism>
<evidence type="ECO:0000313" key="2">
    <source>
        <dbReference type="EMBL" id="ADU61479.1"/>
    </source>
</evidence>
<dbReference type="Proteomes" id="UP000002191">
    <property type="component" value="Chromosome"/>
</dbReference>
<dbReference type="InterPro" id="IPR047737">
    <property type="entry name" value="LysC"/>
</dbReference>
<evidence type="ECO:0008006" key="4">
    <source>
        <dbReference type="Google" id="ProtNLM"/>
    </source>
</evidence>
<protein>
    <recommendedName>
        <fullName evidence="4">Lipoprotein</fullName>
    </recommendedName>
</protein>
<keyword evidence="3" id="KW-1185">Reference proteome</keyword>
<evidence type="ECO:0000256" key="1">
    <source>
        <dbReference type="SAM" id="SignalP"/>
    </source>
</evidence>
<feature type="chain" id="PRO_5003214162" description="Lipoprotein" evidence="1">
    <location>
        <begin position="19"/>
        <end position="88"/>
    </location>
</feature>